<keyword evidence="6" id="KW-1185">Reference proteome</keyword>
<gene>
    <name evidence="5" type="ORF">GEV33_004964</name>
</gene>
<comment type="similarity">
    <text evidence="1">Belongs to the PHF5 family.</text>
</comment>
<dbReference type="Gene3D" id="3.40.630.10">
    <property type="entry name" value="Zn peptidases"/>
    <property type="match status" value="1"/>
</dbReference>
<proteinExistence type="inferred from homology"/>
<dbReference type="SUPFAM" id="SSF53187">
    <property type="entry name" value="Zn-dependent exopeptidases"/>
    <property type="match status" value="1"/>
</dbReference>
<dbReference type="PANTHER" id="PTHR43270">
    <property type="entry name" value="BETA-ALA-HIS DIPEPTIDASE"/>
    <property type="match status" value="1"/>
</dbReference>
<dbReference type="GO" id="GO:0000398">
    <property type="term" value="P:mRNA splicing, via spliceosome"/>
    <property type="evidence" value="ECO:0007669"/>
    <property type="project" value="InterPro"/>
</dbReference>
<dbReference type="GO" id="GO:0006508">
    <property type="term" value="P:proteolysis"/>
    <property type="evidence" value="ECO:0007669"/>
    <property type="project" value="UniProtKB-KW"/>
</dbReference>
<keyword evidence="3" id="KW-0479">Metal-binding</keyword>
<reference evidence="5" key="2">
    <citation type="submission" date="2021-08" db="EMBL/GenBank/DDBJ databases">
        <authorList>
            <person name="Eriksson T."/>
        </authorList>
    </citation>
    <scope>NUCLEOTIDE SEQUENCE</scope>
    <source>
        <strain evidence="5">Stoneville</strain>
        <tissue evidence="5">Whole head</tissue>
    </source>
</reference>
<evidence type="ECO:0000256" key="2">
    <source>
        <dbReference type="ARBA" id="ARBA00022670"/>
    </source>
</evidence>
<protein>
    <submittedName>
        <fullName evidence="5">Uncharacterized protein</fullName>
    </submittedName>
</protein>
<evidence type="ECO:0000256" key="3">
    <source>
        <dbReference type="ARBA" id="ARBA00022723"/>
    </source>
</evidence>
<dbReference type="AlphaFoldDB" id="A0A8J6HP55"/>
<keyword evidence="4" id="KW-0378">Hydrolase</keyword>
<accession>A0A8J6HP55</accession>
<evidence type="ECO:0000313" key="5">
    <source>
        <dbReference type="EMBL" id="KAH0817827.1"/>
    </source>
</evidence>
<evidence type="ECO:0000313" key="6">
    <source>
        <dbReference type="Proteomes" id="UP000719412"/>
    </source>
</evidence>
<dbReference type="InterPro" id="IPR002933">
    <property type="entry name" value="Peptidase_M20"/>
</dbReference>
<sequence length="592" mass="68621">MAKHHPDLIFCRKQPGVAIGRLCEKCDGKCVICDSYVRPCTLVRICDECNYGSYQGRCVICGGPGVSDAYYCKECTIQEKDRDGCPKIVNLGSSKTDLFYERKKYGFKRQHSETRTTNSVYGEYYAQHQSKKIPIQPDLLKIIQFIDSRRDRFLTDLSNIVKIKSISGSLKHRAELQNMIDFTQNWLFNHGLKYERFDIGFHELEGQKVRLPTIILATLGENPRKKTLCIYVNLDVKQPDESKWDTDPWTVTQVGNYIYGCGVAQGKTTLMHWFHVIEGFQKSHIDFPVNLKFIIESMYHHNSLGLAEFLSLRKHDFFVNIDNIIVCDSEWIGEKHPCVIYGTIGVLHYDLFIEKVEGSKTDPRDDMVNIFKEVVDEEEHILIPHFEDIVTQITPEEEKMYEDICDFNVDDVRDTLPPFKQKWDKVKLLMHYWRLPSIWVGETEECTCEKKDADIVKRHFIVKLVPRQIIDRTTNLTINHINNVAKHLNIENKVTCEATSATRYWHESVANPNYQAARRAAIQIYKEDPNMIREDRARVLLTILDRVLESNILLLPLVSRGSNAGGDNENITVRIFYESTKLLAAYLFQFAK</sequence>
<comment type="caution">
    <text evidence="5">The sequence shown here is derived from an EMBL/GenBank/DDBJ whole genome shotgun (WGS) entry which is preliminary data.</text>
</comment>
<dbReference type="Gene3D" id="3.30.70.360">
    <property type="match status" value="1"/>
</dbReference>
<evidence type="ECO:0000256" key="1">
    <source>
        <dbReference type="ARBA" id="ARBA00008626"/>
    </source>
</evidence>
<organism evidence="5 6">
    <name type="scientific">Tenebrio molitor</name>
    <name type="common">Yellow mealworm beetle</name>
    <dbReference type="NCBI Taxonomy" id="7067"/>
    <lineage>
        <taxon>Eukaryota</taxon>
        <taxon>Metazoa</taxon>
        <taxon>Ecdysozoa</taxon>
        <taxon>Arthropoda</taxon>
        <taxon>Hexapoda</taxon>
        <taxon>Insecta</taxon>
        <taxon>Pterygota</taxon>
        <taxon>Neoptera</taxon>
        <taxon>Endopterygota</taxon>
        <taxon>Coleoptera</taxon>
        <taxon>Polyphaga</taxon>
        <taxon>Cucujiformia</taxon>
        <taxon>Tenebrionidae</taxon>
        <taxon>Tenebrio</taxon>
    </lineage>
</organism>
<dbReference type="EMBL" id="JABDTM020018781">
    <property type="protein sequence ID" value="KAH0817827.1"/>
    <property type="molecule type" value="Genomic_DNA"/>
</dbReference>
<dbReference type="InterPro" id="IPR005345">
    <property type="entry name" value="PHF5"/>
</dbReference>
<dbReference type="Pfam" id="PF03660">
    <property type="entry name" value="PHF5"/>
    <property type="match status" value="1"/>
</dbReference>
<evidence type="ECO:0000256" key="4">
    <source>
        <dbReference type="ARBA" id="ARBA00022801"/>
    </source>
</evidence>
<dbReference type="GO" id="GO:0008233">
    <property type="term" value="F:peptidase activity"/>
    <property type="evidence" value="ECO:0007669"/>
    <property type="project" value="UniProtKB-KW"/>
</dbReference>
<reference evidence="5" key="1">
    <citation type="journal article" date="2020" name="J Insects Food Feed">
        <title>The yellow mealworm (Tenebrio molitor) genome: a resource for the emerging insects as food and feed industry.</title>
        <authorList>
            <person name="Eriksson T."/>
            <person name="Andere A."/>
            <person name="Kelstrup H."/>
            <person name="Emery V."/>
            <person name="Picard C."/>
        </authorList>
    </citation>
    <scope>NUCLEOTIDE SEQUENCE</scope>
    <source>
        <strain evidence="5">Stoneville</strain>
        <tissue evidence="5">Whole head</tissue>
    </source>
</reference>
<dbReference type="Proteomes" id="UP000719412">
    <property type="component" value="Unassembled WGS sequence"/>
</dbReference>
<dbReference type="InterPro" id="IPR051458">
    <property type="entry name" value="Cyt/Met_Dipeptidase"/>
</dbReference>
<name>A0A8J6HP55_TENMO</name>
<dbReference type="Pfam" id="PF01546">
    <property type="entry name" value="Peptidase_M20"/>
    <property type="match status" value="1"/>
</dbReference>
<dbReference type="PANTHER" id="PTHR43270:SF4">
    <property type="entry name" value="CARNOSINE DIPEPTIDASE 2, ISOFORM A"/>
    <property type="match status" value="1"/>
</dbReference>
<keyword evidence="2" id="KW-0645">Protease</keyword>
<dbReference type="GO" id="GO:0046872">
    <property type="term" value="F:metal ion binding"/>
    <property type="evidence" value="ECO:0007669"/>
    <property type="project" value="UniProtKB-KW"/>
</dbReference>